<sequence length="927" mass="101116">MGVAGDPGPARQERRPMTHRDTIQLTAIAAAALLLTACATTGTSTPAAAPAAPAAAQAPAGAASGAPGSPGATSPMTAARPPADPTAPKPFAEVSRDTKRQDGLFPILRKDEKVWLEIPRAMLNKPFLFTINISSSIGERGFYASQMGPDVMAEWRRIGNNIQLVALNTKFRGEGGGKRAVEEAFSPSLLAAGPVASADHPERKSFLVDAGLLLSDIPGMSTRLEMAYRLPYNVDRGNSYFESTRADAQLSTLNAKMHYFTPRIPAPPLVAPPVPVPTPPQATPDPRSMFMGFVFNFRALPEQAMSTRRADGRLGHFTESFTDLSDDSKPNPRVHYVNRWRLEKKDPNAALSEPVQPIVYWMDKNIPPKYRASVEAGILEWNKAFEKIGFKDAVVAKQQPDDADWDNMDASHASIRWFVGSDVGFAIGPSHVDPRSGEIMDADIGMSDVFARGGRSFIVEDAPRGVSSLGEEAQALAALNQGWREGRNATYCTYAQDAAAEMDFALDILEARGDIAPDSPEADAFIQARIKDVIMHEVGHTLGLKHNFKASTTVTQAQLKDKAYTDANGLSGSVMDYNAYNIPLEGEAPTSYNNTTLGSYDYWAIEYAYKQIPQAQEAAELGRIAAQNRVPGHAYADDADAGGFGPIDGMDPMINRFDLGDDPLAYYKKRLKLTQELWARVQNRKPEAGDDPLRQRRQLASGFSQLTRASELVGKYVGGMYTHRDVPGASVPAMRPVDPAKQREALRFLATGLFSADSFRFKPEFLTSLTTDYVEFNRAGFVSIPTAVARVQLSAMDRLLQPQTAIRLMELPNYVSASERKSVISINEVYGTLQSSIWSELKTGAEIDPLRRNLQREYLRRLQANLTRGGAASGQFADAYAVLRLHAVQLQSDLRAAQGKGSVETRAHVAESLDMLSSVLKATMTRT</sequence>
<dbReference type="InterPro" id="IPR033428">
    <property type="entry name" value="DUF5118"/>
</dbReference>
<dbReference type="Pfam" id="PF17162">
    <property type="entry name" value="DUF5118"/>
    <property type="match status" value="1"/>
</dbReference>
<dbReference type="GO" id="GO:0008237">
    <property type="term" value="F:metallopeptidase activity"/>
    <property type="evidence" value="ECO:0007669"/>
    <property type="project" value="InterPro"/>
</dbReference>
<dbReference type="InterPro" id="IPR034032">
    <property type="entry name" value="Zn_MMP-like_bac"/>
</dbReference>
<dbReference type="SUPFAM" id="SSF55486">
    <property type="entry name" value="Metalloproteases ('zincins'), catalytic domain"/>
    <property type="match status" value="1"/>
</dbReference>
<dbReference type="AlphaFoldDB" id="A0A246J596"/>
<dbReference type="Pfam" id="PF16313">
    <property type="entry name" value="DUF4953"/>
    <property type="match status" value="1"/>
</dbReference>
<feature type="compositionally biased region" description="Basic and acidic residues" evidence="1">
    <location>
        <begin position="11"/>
        <end position="22"/>
    </location>
</feature>
<name>A0A246J596_9BURK</name>
<comment type="caution">
    <text evidence="5">The sequence shown here is derived from an EMBL/GenBank/DDBJ whole genome shotgun (WGS) entry which is preliminary data.</text>
</comment>
<feature type="region of interest" description="Disordered" evidence="1">
    <location>
        <begin position="1"/>
        <end position="22"/>
    </location>
</feature>
<proteinExistence type="predicted"/>
<organism evidence="5 6">
    <name type="scientific">Roseateles aquatilis</name>
    <dbReference type="NCBI Taxonomy" id="431061"/>
    <lineage>
        <taxon>Bacteria</taxon>
        <taxon>Pseudomonadati</taxon>
        <taxon>Pseudomonadota</taxon>
        <taxon>Betaproteobacteria</taxon>
        <taxon>Burkholderiales</taxon>
        <taxon>Sphaerotilaceae</taxon>
        <taxon>Roseateles</taxon>
    </lineage>
</organism>
<reference evidence="5 6" key="1">
    <citation type="journal article" date="2008" name="Int. J. Syst. Evol. Microbiol.">
        <title>Description of Roseateles aquatilis sp. nov. and Roseateles terrae sp. nov., in the class Betaproteobacteria, and emended description of the genus Roseateles.</title>
        <authorList>
            <person name="Gomila M."/>
            <person name="Bowien B."/>
            <person name="Falsen E."/>
            <person name="Moore E.R."/>
            <person name="Lalucat J."/>
        </authorList>
    </citation>
    <scope>NUCLEOTIDE SEQUENCE [LARGE SCALE GENOMIC DNA]</scope>
    <source>
        <strain evidence="5 6">CCUG 48205</strain>
    </source>
</reference>
<evidence type="ECO:0000259" key="4">
    <source>
        <dbReference type="Pfam" id="PF17162"/>
    </source>
</evidence>
<dbReference type="PANTHER" id="PTHR38478">
    <property type="entry name" value="PEPTIDASE M1A AND M12B"/>
    <property type="match status" value="1"/>
</dbReference>
<evidence type="ECO:0000259" key="3">
    <source>
        <dbReference type="Pfam" id="PF17148"/>
    </source>
</evidence>
<evidence type="ECO:0000256" key="1">
    <source>
        <dbReference type="SAM" id="MobiDB-lite"/>
    </source>
</evidence>
<accession>A0A246J596</accession>
<dbReference type="InterPro" id="IPR024079">
    <property type="entry name" value="MetalloPept_cat_dom_sf"/>
</dbReference>
<dbReference type="EMBL" id="NIOF01000008">
    <property type="protein sequence ID" value="OWQ87705.1"/>
    <property type="molecule type" value="Genomic_DNA"/>
</dbReference>
<dbReference type="PANTHER" id="PTHR38478:SF1">
    <property type="entry name" value="ZINC DEPENDENT METALLOPROTEASE DOMAIN LIPOPROTEIN"/>
    <property type="match status" value="1"/>
</dbReference>
<protein>
    <recommendedName>
        <fullName evidence="7">Metallopeptidase</fullName>
    </recommendedName>
</protein>
<keyword evidence="6" id="KW-1185">Reference proteome</keyword>
<feature type="region of interest" description="Disordered" evidence="1">
    <location>
        <begin position="59"/>
        <end position="98"/>
    </location>
</feature>
<evidence type="ECO:0000259" key="2">
    <source>
        <dbReference type="Pfam" id="PF16313"/>
    </source>
</evidence>
<dbReference type="InterPro" id="IPR032534">
    <property type="entry name" value="EcxA_zinc-bd"/>
</dbReference>
<evidence type="ECO:0000313" key="6">
    <source>
        <dbReference type="Proteomes" id="UP000197468"/>
    </source>
</evidence>
<feature type="domain" description="DUF5117" evidence="3">
    <location>
        <begin position="147"/>
        <end position="345"/>
    </location>
</feature>
<dbReference type="Proteomes" id="UP000197468">
    <property type="component" value="Unassembled WGS sequence"/>
</dbReference>
<dbReference type="Pfam" id="PF17148">
    <property type="entry name" value="DUF5117"/>
    <property type="match status" value="1"/>
</dbReference>
<dbReference type="Gene3D" id="3.40.390.10">
    <property type="entry name" value="Collagenase (Catalytic Domain)"/>
    <property type="match status" value="1"/>
</dbReference>
<feature type="domain" description="EcxA zinc-binding" evidence="2">
    <location>
        <begin position="520"/>
        <end position="842"/>
    </location>
</feature>
<evidence type="ECO:0000313" key="5">
    <source>
        <dbReference type="EMBL" id="OWQ87705.1"/>
    </source>
</evidence>
<dbReference type="CDD" id="cd04276">
    <property type="entry name" value="ZnMc_MMP_like_2"/>
    <property type="match status" value="1"/>
</dbReference>
<dbReference type="InterPro" id="IPR033413">
    <property type="entry name" value="DUF5117"/>
</dbReference>
<gene>
    <name evidence="5" type="ORF">CDN99_17595</name>
</gene>
<evidence type="ECO:0008006" key="7">
    <source>
        <dbReference type="Google" id="ProtNLM"/>
    </source>
</evidence>
<feature type="domain" description="DUF5118" evidence="4">
    <location>
        <begin position="88"/>
        <end position="134"/>
    </location>
</feature>
<feature type="compositionally biased region" description="Low complexity" evidence="1">
    <location>
        <begin position="59"/>
        <end position="81"/>
    </location>
</feature>